<dbReference type="Pfam" id="PF05573">
    <property type="entry name" value="NosL"/>
    <property type="match status" value="1"/>
</dbReference>
<evidence type="ECO:0000313" key="2">
    <source>
        <dbReference type="Proteomes" id="UP000326944"/>
    </source>
</evidence>
<dbReference type="InterPro" id="IPR008719">
    <property type="entry name" value="N2O_reductase_NosL"/>
</dbReference>
<sequence>MKKLNYIITLSLLVFLGCSEKQNDGVSEVHWDRDMCARCVMVVSDRHNTVQVKDSKGKAYMFDDIGCMILWFEEEHPELKESSKIYITDVKDGSWIDAREAFYTTQNITPMAFGFSAYKSKVNIPKDEEVIDYNEVYKRVLKPKK</sequence>
<dbReference type="PANTHER" id="PTHR41247:SF1">
    <property type="entry name" value="HTH-TYPE TRANSCRIPTIONAL REPRESSOR YCNK"/>
    <property type="match status" value="1"/>
</dbReference>
<dbReference type="KEGG" id="sulg:FJR48_02910"/>
<dbReference type="SUPFAM" id="SSF160387">
    <property type="entry name" value="NosL/MerB-like"/>
    <property type="match status" value="1"/>
</dbReference>
<protein>
    <submittedName>
        <fullName evidence="1">Uncharacterized protein</fullName>
    </submittedName>
</protein>
<proteinExistence type="predicted"/>
<gene>
    <name evidence="1" type="ORF">FJR48_02910</name>
</gene>
<dbReference type="EMBL" id="CP043617">
    <property type="protein sequence ID" value="QFR48724.1"/>
    <property type="molecule type" value="Genomic_DNA"/>
</dbReference>
<dbReference type="PANTHER" id="PTHR41247">
    <property type="entry name" value="HTH-TYPE TRANSCRIPTIONAL REPRESSOR YCNK"/>
    <property type="match status" value="1"/>
</dbReference>
<evidence type="ECO:0000313" key="1">
    <source>
        <dbReference type="EMBL" id="QFR48724.1"/>
    </source>
</evidence>
<keyword evidence="2" id="KW-1185">Reference proteome</keyword>
<dbReference type="AlphaFoldDB" id="A0A5P8NZ94"/>
<dbReference type="RefSeq" id="WP_152306667.1">
    <property type="nucleotide sequence ID" value="NZ_CP043617.1"/>
</dbReference>
<reference evidence="1 2" key="1">
    <citation type="submission" date="2019-09" db="EMBL/GenBank/DDBJ databases">
        <title>Sulfurimonas gotlandica sp. nov., a chemoautotrophic and psychrotolerant epsilonproteobacterium isolated from a pelagic redoxcline, and an emended description of the genus Sulfurimonas.</title>
        <authorList>
            <person name="Wang S."/>
            <person name="Jiang L."/>
            <person name="Shao S."/>
        </authorList>
    </citation>
    <scope>NUCLEOTIDE SEQUENCE [LARGE SCALE GENOMIC DNA]</scope>
    <source>
        <strain evidence="1 2">GYSZ_1</strain>
    </source>
</reference>
<organism evidence="1 2">
    <name type="scientific">Sulfurimonas lithotrophica</name>
    <dbReference type="NCBI Taxonomy" id="2590022"/>
    <lineage>
        <taxon>Bacteria</taxon>
        <taxon>Pseudomonadati</taxon>
        <taxon>Campylobacterota</taxon>
        <taxon>Epsilonproteobacteria</taxon>
        <taxon>Campylobacterales</taxon>
        <taxon>Sulfurimonadaceae</taxon>
        <taxon>Sulfurimonas</taxon>
    </lineage>
</organism>
<dbReference type="OrthoDB" id="8560674at2"/>
<dbReference type="Proteomes" id="UP000326944">
    <property type="component" value="Chromosome"/>
</dbReference>
<accession>A0A5P8NZ94</accession>
<name>A0A5P8NZ94_9BACT</name>
<dbReference type="PROSITE" id="PS51257">
    <property type="entry name" value="PROKAR_LIPOPROTEIN"/>
    <property type="match status" value="1"/>
</dbReference>